<gene>
    <name evidence="2" type="ORF">C8N44_12093</name>
</gene>
<proteinExistence type="predicted"/>
<dbReference type="SUPFAM" id="SSF55729">
    <property type="entry name" value="Acyl-CoA N-acyltransferases (Nat)"/>
    <property type="match status" value="1"/>
</dbReference>
<accession>A0A2T6APK3</accession>
<comment type="caution">
    <text evidence="2">The sequence shown here is derived from an EMBL/GenBank/DDBJ whole genome shotgun (WGS) entry which is preliminary data.</text>
</comment>
<dbReference type="Gene3D" id="3.40.630.30">
    <property type="match status" value="1"/>
</dbReference>
<dbReference type="InterPro" id="IPR051531">
    <property type="entry name" value="N-acetyltransferase"/>
</dbReference>
<protein>
    <submittedName>
        <fullName evidence="2">RimJ/RimL family protein N-acetyltransferase</fullName>
    </submittedName>
</protein>
<dbReference type="PANTHER" id="PTHR43792:SF1">
    <property type="entry name" value="N-ACETYLTRANSFERASE DOMAIN-CONTAINING PROTEIN"/>
    <property type="match status" value="1"/>
</dbReference>
<dbReference type="Proteomes" id="UP000244069">
    <property type="component" value="Unassembled WGS sequence"/>
</dbReference>
<dbReference type="InterPro" id="IPR016181">
    <property type="entry name" value="Acyl_CoA_acyltransferase"/>
</dbReference>
<dbReference type="InterPro" id="IPR000182">
    <property type="entry name" value="GNAT_dom"/>
</dbReference>
<reference evidence="2 3" key="1">
    <citation type="submission" date="2018-04" db="EMBL/GenBank/DDBJ databases">
        <title>Genomic Encyclopedia of Archaeal and Bacterial Type Strains, Phase II (KMG-II): from individual species to whole genera.</title>
        <authorList>
            <person name="Goeker M."/>
        </authorList>
    </citation>
    <scope>NUCLEOTIDE SEQUENCE [LARGE SCALE GENOMIC DNA]</scope>
    <source>
        <strain evidence="2 3">DSM 29329</strain>
    </source>
</reference>
<dbReference type="PROSITE" id="PS51186">
    <property type="entry name" value="GNAT"/>
    <property type="match status" value="1"/>
</dbReference>
<organism evidence="2 3">
    <name type="scientific">Allosediminivita pacifica</name>
    <dbReference type="NCBI Taxonomy" id="1267769"/>
    <lineage>
        <taxon>Bacteria</taxon>
        <taxon>Pseudomonadati</taxon>
        <taxon>Pseudomonadota</taxon>
        <taxon>Alphaproteobacteria</taxon>
        <taxon>Rhodobacterales</taxon>
        <taxon>Paracoccaceae</taxon>
        <taxon>Allosediminivita</taxon>
    </lineage>
</organism>
<evidence type="ECO:0000313" key="3">
    <source>
        <dbReference type="Proteomes" id="UP000244069"/>
    </source>
</evidence>
<dbReference type="GO" id="GO:0016747">
    <property type="term" value="F:acyltransferase activity, transferring groups other than amino-acyl groups"/>
    <property type="evidence" value="ECO:0007669"/>
    <property type="project" value="InterPro"/>
</dbReference>
<evidence type="ECO:0000259" key="1">
    <source>
        <dbReference type="PROSITE" id="PS51186"/>
    </source>
</evidence>
<evidence type="ECO:0000313" key="2">
    <source>
        <dbReference type="EMBL" id="PTX45737.1"/>
    </source>
</evidence>
<keyword evidence="3" id="KW-1185">Reference proteome</keyword>
<keyword evidence="2" id="KW-0808">Transferase</keyword>
<dbReference type="PANTHER" id="PTHR43792">
    <property type="entry name" value="GNAT FAMILY, PUTATIVE (AFU_ORTHOLOGUE AFUA_3G00765)-RELATED-RELATED"/>
    <property type="match status" value="1"/>
</dbReference>
<sequence length="176" mass="19631">MSSGVRHMPRTVLRTERLVLRRPQAGDLSAFIAYATSDRARFVLGPFDESRAFDKFASMSGHWDLRGFGRYVIEHDGRPVGHVGPLQMRAGTVPEMTWSLWQDAAEGRGIATEATRAVVAHLLEDCGWPELIMRVLPENAASLRVAERLGAQRTDKPAPEWYPGALTFRVSREMAA</sequence>
<name>A0A2T6APK3_9RHOB</name>
<dbReference type="AlphaFoldDB" id="A0A2T6APK3"/>
<dbReference type="Pfam" id="PF13302">
    <property type="entry name" value="Acetyltransf_3"/>
    <property type="match status" value="1"/>
</dbReference>
<dbReference type="EMBL" id="QBKN01000020">
    <property type="protein sequence ID" value="PTX45737.1"/>
    <property type="molecule type" value="Genomic_DNA"/>
</dbReference>
<feature type="domain" description="N-acetyltransferase" evidence="1">
    <location>
        <begin position="18"/>
        <end position="173"/>
    </location>
</feature>